<name>A0A7X0JRX4_9GAMM</name>
<dbReference type="InterPro" id="IPR004843">
    <property type="entry name" value="Calcineurin-like_PHP"/>
</dbReference>
<dbReference type="Proteomes" id="UP000528457">
    <property type="component" value="Unassembled WGS sequence"/>
</dbReference>
<dbReference type="NCBIfam" id="TIGR00668">
    <property type="entry name" value="apaH"/>
    <property type="match status" value="1"/>
</dbReference>
<dbReference type="GO" id="GO:0008803">
    <property type="term" value="F:bis(5'-nucleosyl)-tetraphosphatase (symmetrical) activity"/>
    <property type="evidence" value="ECO:0007669"/>
    <property type="project" value="UniProtKB-UniRule"/>
</dbReference>
<dbReference type="AlphaFoldDB" id="A0A7X0JRX4"/>
<evidence type="ECO:0000256" key="1">
    <source>
        <dbReference type="ARBA" id="ARBA00003413"/>
    </source>
</evidence>
<evidence type="ECO:0000313" key="7">
    <source>
        <dbReference type="EMBL" id="MBB6521165.1"/>
    </source>
</evidence>
<comment type="similarity">
    <text evidence="2 5">Belongs to the Ap4A hydrolase family.</text>
</comment>
<dbReference type="NCBIfam" id="NF001204">
    <property type="entry name" value="PRK00166.1"/>
    <property type="match status" value="1"/>
</dbReference>
<dbReference type="CDD" id="cd07422">
    <property type="entry name" value="MPP_ApaH"/>
    <property type="match status" value="1"/>
</dbReference>
<comment type="catalytic activity">
    <reaction evidence="4 5">
        <text>P(1),P(4)-bis(5'-adenosyl) tetraphosphate + H2O = 2 ADP + 2 H(+)</text>
        <dbReference type="Rhea" id="RHEA:24252"/>
        <dbReference type="ChEBI" id="CHEBI:15377"/>
        <dbReference type="ChEBI" id="CHEBI:15378"/>
        <dbReference type="ChEBI" id="CHEBI:58141"/>
        <dbReference type="ChEBI" id="CHEBI:456216"/>
        <dbReference type="EC" id="3.6.1.41"/>
    </reaction>
</comment>
<reference evidence="7 8" key="1">
    <citation type="submission" date="2020-08" db="EMBL/GenBank/DDBJ databases">
        <title>Genomic Encyclopedia of Type Strains, Phase IV (KMG-IV): sequencing the most valuable type-strain genomes for metagenomic binning, comparative biology and taxonomic classification.</title>
        <authorList>
            <person name="Goeker M."/>
        </authorList>
    </citation>
    <scope>NUCLEOTIDE SEQUENCE [LARGE SCALE GENOMIC DNA]</scope>
    <source>
        <strain evidence="7 8">DSM 22368</strain>
    </source>
</reference>
<comment type="caution">
    <text evidence="7">The sequence shown here is derived from an EMBL/GenBank/DDBJ whole genome shotgun (WGS) entry which is preliminary data.</text>
</comment>
<sequence>MATYAVGDIQGCLEPLLHLLEQIGFDPKVDKLWVAGDLINRGPQSLETLRFIRSLGDAAVVVLGNHDLSFLAVAEGFQPMRDGDTVEEIIRASDCEELCHWLRQQKLVHHDEALAYTMVHAGIPPQWSIKKALRRSAEVEDVLQDEERYQDFLLNMFGSEPRVWHKNLKGHDRLRIITNYFTRMRFCDNDGQLEFQAKSGPDAAPKGFGPWYKIKQRKASNDRIIFGHWAALQGHADAENVFALDTGCVWGGSLTIMCLEDQTLYSCACD</sequence>
<dbReference type="SUPFAM" id="SSF56300">
    <property type="entry name" value="Metallo-dependent phosphatases"/>
    <property type="match status" value="1"/>
</dbReference>
<keyword evidence="8" id="KW-1185">Reference proteome</keyword>
<evidence type="ECO:0000313" key="8">
    <source>
        <dbReference type="Proteomes" id="UP000528457"/>
    </source>
</evidence>
<dbReference type="HAMAP" id="MF_00199">
    <property type="entry name" value="ApaH"/>
    <property type="match status" value="1"/>
</dbReference>
<dbReference type="EMBL" id="JACHHT010000001">
    <property type="protein sequence ID" value="MBB6521165.1"/>
    <property type="molecule type" value="Genomic_DNA"/>
</dbReference>
<dbReference type="Gene3D" id="3.60.21.10">
    <property type="match status" value="1"/>
</dbReference>
<dbReference type="PANTHER" id="PTHR40942:SF4">
    <property type="entry name" value="CYTOCHROME C5"/>
    <property type="match status" value="1"/>
</dbReference>
<evidence type="ECO:0000256" key="5">
    <source>
        <dbReference type="HAMAP-Rule" id="MF_00199"/>
    </source>
</evidence>
<protein>
    <recommendedName>
        <fullName evidence="5">Bis(5'-nucleosyl)-tetraphosphatase, symmetrical</fullName>
        <ecNumber evidence="5">3.6.1.41</ecNumber>
    </recommendedName>
    <alternativeName>
        <fullName evidence="5">Ap4A hydrolase</fullName>
    </alternativeName>
    <alternativeName>
        <fullName evidence="5">Diadenosine 5',5'''-P1,P4-tetraphosphate pyrophosphohydrolase</fullName>
    </alternativeName>
    <alternativeName>
        <fullName evidence="5">Diadenosine tetraphosphatase</fullName>
    </alternativeName>
</protein>
<dbReference type="PIRSF" id="PIRSF000903">
    <property type="entry name" value="B5n-ttraPtase_sm"/>
    <property type="match status" value="1"/>
</dbReference>
<feature type="domain" description="Calcineurin-like phosphoesterase" evidence="6">
    <location>
        <begin position="4"/>
        <end position="155"/>
    </location>
</feature>
<evidence type="ECO:0000256" key="3">
    <source>
        <dbReference type="ARBA" id="ARBA00022801"/>
    </source>
</evidence>
<dbReference type="RefSeq" id="WP_166849260.1">
    <property type="nucleotide sequence ID" value="NZ_JAAONY010000001.1"/>
</dbReference>
<proteinExistence type="inferred from homology"/>
<evidence type="ECO:0000256" key="2">
    <source>
        <dbReference type="ARBA" id="ARBA00005419"/>
    </source>
</evidence>
<comment type="function">
    <text evidence="1 5">Hydrolyzes diadenosine 5',5'''-P1,P4-tetraphosphate to yield ADP.</text>
</comment>
<dbReference type="PANTHER" id="PTHR40942">
    <property type="match status" value="1"/>
</dbReference>
<organism evidence="7 8">
    <name type="scientific">Pseudoteredinibacter isoporae</name>
    <dbReference type="NCBI Taxonomy" id="570281"/>
    <lineage>
        <taxon>Bacteria</taxon>
        <taxon>Pseudomonadati</taxon>
        <taxon>Pseudomonadota</taxon>
        <taxon>Gammaproteobacteria</taxon>
        <taxon>Cellvibrionales</taxon>
        <taxon>Cellvibrionaceae</taxon>
        <taxon>Pseudoteredinibacter</taxon>
    </lineage>
</organism>
<dbReference type="InterPro" id="IPR004617">
    <property type="entry name" value="ApaH"/>
</dbReference>
<evidence type="ECO:0000256" key="4">
    <source>
        <dbReference type="ARBA" id="ARBA00049417"/>
    </source>
</evidence>
<dbReference type="FunCoup" id="A0A7X0JRX4">
    <property type="interactions" value="208"/>
</dbReference>
<dbReference type="InParanoid" id="A0A7X0JRX4"/>
<keyword evidence="3 5" id="KW-0378">Hydrolase</keyword>
<dbReference type="Pfam" id="PF00149">
    <property type="entry name" value="Metallophos"/>
    <property type="match status" value="1"/>
</dbReference>
<dbReference type="InterPro" id="IPR029052">
    <property type="entry name" value="Metallo-depent_PP-like"/>
</dbReference>
<accession>A0A7X0JRX4</accession>
<gene>
    <name evidence="5" type="primary">apaH</name>
    <name evidence="7" type="ORF">HNR48_001443</name>
</gene>
<evidence type="ECO:0000259" key="6">
    <source>
        <dbReference type="Pfam" id="PF00149"/>
    </source>
</evidence>
<dbReference type="EC" id="3.6.1.41" evidence="5"/>